<proteinExistence type="inferred from homology"/>
<dbReference type="SUPFAM" id="SSF54001">
    <property type="entry name" value="Cysteine proteinases"/>
    <property type="match status" value="1"/>
</dbReference>
<reference evidence="2" key="1">
    <citation type="journal article" date="2020" name="Fungal Divers.">
        <title>Resolving the Mortierellaceae phylogeny through synthesis of multi-gene phylogenetics and phylogenomics.</title>
        <authorList>
            <person name="Vandepol N."/>
            <person name="Liber J."/>
            <person name="Desiro A."/>
            <person name="Na H."/>
            <person name="Kennedy M."/>
            <person name="Barry K."/>
            <person name="Grigoriev I.V."/>
            <person name="Miller A.N."/>
            <person name="O'Donnell K."/>
            <person name="Stajich J.E."/>
            <person name="Bonito G."/>
        </authorList>
    </citation>
    <scope>NUCLEOTIDE SEQUENCE</scope>
    <source>
        <strain evidence="2">NRRL 6426</strain>
    </source>
</reference>
<dbReference type="Gene3D" id="3.30.2140.20">
    <property type="match status" value="1"/>
</dbReference>
<evidence type="ECO:0000256" key="1">
    <source>
        <dbReference type="ARBA" id="ARBA00006547"/>
    </source>
</evidence>
<comment type="caution">
    <text evidence="2">The sequence shown here is derived from an EMBL/GenBank/DDBJ whole genome shotgun (WGS) entry which is preliminary data.</text>
</comment>
<comment type="similarity">
    <text evidence="1">Belongs to the arylamine N-acetyltransferase family.</text>
</comment>
<dbReference type="Proteomes" id="UP000748756">
    <property type="component" value="Unassembled WGS sequence"/>
</dbReference>
<evidence type="ECO:0000313" key="3">
    <source>
        <dbReference type="Proteomes" id="UP000748756"/>
    </source>
</evidence>
<dbReference type="AlphaFoldDB" id="A0A9P5VEF8"/>
<sequence>MLTEEHLSLYFRRIGFDYQTAHVTNPSLNLLRQIQGQQLVCIPYEDLSLHWRPVVTVIQSPVTHDVDNNTRPLKKKPEFLSPPFGLATEDLFQKLVVDRRGGYCLELNILLGEVLHALGFEVVHARAKVIFDYDRTLERLKKETSEGGFSEEEVRELESFKGVDASGWETHQMLLVGIPSLPSLSSDSNPVLGKRYLVDVGLAKYSLLDPIELLSEDSEDALNLKTSQGRGVMGKQFRISRHRRSTIPSVNDNNDYSNYDDTIRWNLSVRMGNNSQVWFPYYTFLEKEASFAELMQIHYYMSRSPTSSSPPEPRATMPLLRPIRHDDAIAASGDGDGGATELIGQVSMQELKLTVQRAGSDGPGYFGIEEYKDGTVLVLAGDDQVGADSW</sequence>
<dbReference type="InterPro" id="IPR053710">
    <property type="entry name" value="Arylamine_NAT_domain_sf"/>
</dbReference>
<gene>
    <name evidence="2" type="ORF">BG015_011459</name>
</gene>
<organism evidence="2 3">
    <name type="scientific">Linnemannia schmuckeri</name>
    <dbReference type="NCBI Taxonomy" id="64567"/>
    <lineage>
        <taxon>Eukaryota</taxon>
        <taxon>Fungi</taxon>
        <taxon>Fungi incertae sedis</taxon>
        <taxon>Mucoromycota</taxon>
        <taxon>Mortierellomycotina</taxon>
        <taxon>Mortierellomycetes</taxon>
        <taxon>Mortierellales</taxon>
        <taxon>Mortierellaceae</taxon>
        <taxon>Linnemannia</taxon>
    </lineage>
</organism>
<dbReference type="PANTHER" id="PTHR11786:SF0">
    <property type="entry name" value="ARYLAMINE N-ACETYLTRANSFERASE 4-RELATED"/>
    <property type="match status" value="1"/>
</dbReference>
<dbReference type="Pfam" id="PF00797">
    <property type="entry name" value="Acetyltransf_2"/>
    <property type="match status" value="1"/>
</dbReference>
<dbReference type="EMBL" id="JAAAUQ010000089">
    <property type="protein sequence ID" value="KAF9154963.1"/>
    <property type="molecule type" value="Genomic_DNA"/>
</dbReference>
<evidence type="ECO:0000313" key="2">
    <source>
        <dbReference type="EMBL" id="KAF9154963.1"/>
    </source>
</evidence>
<dbReference type="GO" id="GO:0016407">
    <property type="term" value="F:acetyltransferase activity"/>
    <property type="evidence" value="ECO:0007669"/>
    <property type="project" value="InterPro"/>
</dbReference>
<keyword evidence="3" id="KW-1185">Reference proteome</keyword>
<dbReference type="InterPro" id="IPR001447">
    <property type="entry name" value="Arylamine_N-AcTrfase"/>
</dbReference>
<evidence type="ECO:0008006" key="4">
    <source>
        <dbReference type="Google" id="ProtNLM"/>
    </source>
</evidence>
<accession>A0A9P5VEF8</accession>
<name>A0A9P5VEF8_9FUNG</name>
<dbReference type="OrthoDB" id="10260017at2759"/>
<protein>
    <recommendedName>
        <fullName evidence="4">Arylamine N-acetyltransferase</fullName>
    </recommendedName>
</protein>
<dbReference type="PANTHER" id="PTHR11786">
    <property type="entry name" value="N-HYDROXYARYLAMINE O-ACETYLTRANSFERASE"/>
    <property type="match status" value="1"/>
</dbReference>
<dbReference type="InterPro" id="IPR038765">
    <property type="entry name" value="Papain-like_cys_pep_sf"/>
</dbReference>